<dbReference type="InterPro" id="IPR015510">
    <property type="entry name" value="PGRP"/>
</dbReference>
<dbReference type="SMART" id="SM00701">
    <property type="entry name" value="PGRP"/>
    <property type="match status" value="1"/>
</dbReference>
<comment type="caution">
    <text evidence="4">The sequence shown here is derived from an EMBL/GenBank/DDBJ whole genome shotgun (WGS) entry which is preliminary data.</text>
</comment>
<dbReference type="PANTHER" id="PTHR11022:SF41">
    <property type="entry name" value="PEPTIDOGLYCAN-RECOGNITION PROTEIN LC-RELATED"/>
    <property type="match status" value="1"/>
</dbReference>
<dbReference type="InterPro" id="IPR036505">
    <property type="entry name" value="Amidase/PGRP_sf"/>
</dbReference>
<organism evidence="4 5">
    <name type="scientific">Bacteroides fluxus YIT 12057</name>
    <dbReference type="NCBI Taxonomy" id="763034"/>
    <lineage>
        <taxon>Bacteria</taxon>
        <taxon>Pseudomonadati</taxon>
        <taxon>Bacteroidota</taxon>
        <taxon>Bacteroidia</taxon>
        <taxon>Bacteroidales</taxon>
        <taxon>Bacteroidaceae</taxon>
        <taxon>Bacteroides</taxon>
    </lineage>
</organism>
<feature type="domain" description="N-acetylmuramoyl-L-alanine amidase" evidence="2">
    <location>
        <begin position="30"/>
        <end position="166"/>
    </location>
</feature>
<dbReference type="GO" id="GO:0008270">
    <property type="term" value="F:zinc ion binding"/>
    <property type="evidence" value="ECO:0007669"/>
    <property type="project" value="InterPro"/>
</dbReference>
<reference evidence="4 5" key="1">
    <citation type="submission" date="2011-02" db="EMBL/GenBank/DDBJ databases">
        <authorList>
            <person name="Weinstock G."/>
            <person name="Sodergren E."/>
            <person name="Clifton S."/>
            <person name="Fulton L."/>
            <person name="Fulton B."/>
            <person name="Courtney L."/>
            <person name="Fronick C."/>
            <person name="Harrison M."/>
            <person name="Strong C."/>
            <person name="Farmer C."/>
            <person name="Delahaunty K."/>
            <person name="Markovic C."/>
            <person name="Hall O."/>
            <person name="Minx P."/>
            <person name="Tomlinson C."/>
            <person name="Mitreva M."/>
            <person name="Hou S."/>
            <person name="Chen J."/>
            <person name="Wollam A."/>
            <person name="Pepin K.H."/>
            <person name="Johnson M."/>
            <person name="Bhonagiri V."/>
            <person name="Zhang X."/>
            <person name="Suruliraj S."/>
            <person name="Warren W."/>
            <person name="Chinwalla A."/>
            <person name="Mardis E.R."/>
            <person name="Wilson R.K."/>
        </authorList>
    </citation>
    <scope>NUCLEOTIDE SEQUENCE [LARGE SCALE GENOMIC DNA]</scope>
    <source>
        <strain evidence="4 5">YIT 12057</strain>
    </source>
</reference>
<dbReference type="SUPFAM" id="SSF55846">
    <property type="entry name" value="N-acetylmuramoyl-L-alanine amidase-like"/>
    <property type="match status" value="1"/>
</dbReference>
<comment type="similarity">
    <text evidence="1">Belongs to the N-acetylmuramoyl-L-alanine amidase 2 family.</text>
</comment>
<evidence type="ECO:0000259" key="2">
    <source>
        <dbReference type="SMART" id="SM00644"/>
    </source>
</evidence>
<protein>
    <submittedName>
        <fullName evidence="4">N-acetylmuramoyl-L-alanine amidase</fullName>
    </submittedName>
</protein>
<gene>
    <name evidence="4" type="ORF">HMPREF9446_02481</name>
</gene>
<dbReference type="eggNOG" id="COG3023">
    <property type="taxonomic scope" value="Bacteria"/>
</dbReference>
<dbReference type="EMBL" id="AFBN01000047">
    <property type="protein sequence ID" value="EGF56079.1"/>
    <property type="molecule type" value="Genomic_DNA"/>
</dbReference>
<dbReference type="STRING" id="763034.HMPREF9446_02481"/>
<dbReference type="AlphaFoldDB" id="F3PUK8"/>
<dbReference type="Proteomes" id="UP000003416">
    <property type="component" value="Unassembled WGS sequence"/>
</dbReference>
<dbReference type="Gene3D" id="3.40.80.10">
    <property type="entry name" value="Peptidoglycan recognition protein-like"/>
    <property type="match status" value="1"/>
</dbReference>
<keyword evidence="5" id="KW-1185">Reference proteome</keyword>
<dbReference type="GO" id="GO:0008745">
    <property type="term" value="F:N-acetylmuramoyl-L-alanine amidase activity"/>
    <property type="evidence" value="ECO:0007669"/>
    <property type="project" value="InterPro"/>
</dbReference>
<dbReference type="SMART" id="SM00644">
    <property type="entry name" value="Ami_2"/>
    <property type="match status" value="1"/>
</dbReference>
<dbReference type="InterPro" id="IPR006619">
    <property type="entry name" value="PGRP_domain_met/bac"/>
</dbReference>
<dbReference type="HOGENOM" id="CLU_079366_1_0_10"/>
<dbReference type="Pfam" id="PF01510">
    <property type="entry name" value="Amidase_2"/>
    <property type="match status" value="1"/>
</dbReference>
<dbReference type="PANTHER" id="PTHR11022">
    <property type="entry name" value="PEPTIDOGLYCAN RECOGNITION PROTEIN"/>
    <property type="match status" value="1"/>
</dbReference>
<evidence type="ECO:0000313" key="5">
    <source>
        <dbReference type="Proteomes" id="UP000003416"/>
    </source>
</evidence>
<evidence type="ECO:0000259" key="3">
    <source>
        <dbReference type="SMART" id="SM00701"/>
    </source>
</evidence>
<name>F3PUK8_9BACE</name>
<dbReference type="InterPro" id="IPR002502">
    <property type="entry name" value="Amidase_domain"/>
</dbReference>
<proteinExistence type="inferred from homology"/>
<evidence type="ECO:0000256" key="1">
    <source>
        <dbReference type="ARBA" id="ARBA00007553"/>
    </source>
</evidence>
<dbReference type="GO" id="GO:0009253">
    <property type="term" value="P:peptidoglycan catabolic process"/>
    <property type="evidence" value="ECO:0007669"/>
    <property type="project" value="InterPro"/>
</dbReference>
<sequence>MGHSPQSDYCIIYRFGKCVWPELLYAPTFMRTGSFYQNYREVRLLVVHCSATRCDRDFSVEALRRCHLQRGFAGIGYHFYITRDGEVHVCRPANQIGAHAAGWNDKSLGICYEGGLNEEGQPADTRTYAQKCSLLDLLRQLKTDYPDARILGHYQLSCSVHKACPCFDAKGEYQEL</sequence>
<feature type="domain" description="Peptidoglycan recognition protein family" evidence="3">
    <location>
        <begin position="27"/>
        <end position="157"/>
    </location>
</feature>
<accession>F3PUK8</accession>
<dbReference type="CDD" id="cd06583">
    <property type="entry name" value="PGRP"/>
    <property type="match status" value="1"/>
</dbReference>
<evidence type="ECO:0000313" key="4">
    <source>
        <dbReference type="EMBL" id="EGF56079.1"/>
    </source>
</evidence>